<protein>
    <recommendedName>
        <fullName evidence="1">PKD domain-containing protein</fullName>
    </recommendedName>
</protein>
<dbReference type="InterPro" id="IPR022409">
    <property type="entry name" value="PKD/Chitinase_dom"/>
</dbReference>
<evidence type="ECO:0000313" key="3">
    <source>
        <dbReference type="Proteomes" id="UP000294419"/>
    </source>
</evidence>
<evidence type="ECO:0000313" key="2">
    <source>
        <dbReference type="EMBL" id="QBO58432.1"/>
    </source>
</evidence>
<organism evidence="2 3">
    <name type="scientific">Chryseobacterium salivictor</name>
    <dbReference type="NCBI Taxonomy" id="2547600"/>
    <lineage>
        <taxon>Bacteria</taxon>
        <taxon>Pseudomonadati</taxon>
        <taxon>Bacteroidota</taxon>
        <taxon>Flavobacteriia</taxon>
        <taxon>Flavobacteriales</taxon>
        <taxon>Weeksellaceae</taxon>
        <taxon>Chryseobacterium group</taxon>
        <taxon>Chryseobacterium</taxon>
    </lineage>
</organism>
<reference evidence="2 3" key="1">
    <citation type="submission" date="2019-03" db="EMBL/GenBank/DDBJ databases">
        <authorList>
            <person name="Kim H."/>
            <person name="Yu S.-M."/>
        </authorList>
    </citation>
    <scope>NUCLEOTIDE SEQUENCE [LARGE SCALE GENOMIC DNA]</scope>
    <source>
        <strain evidence="2 3">NBC122</strain>
    </source>
</reference>
<dbReference type="Pfam" id="PF00801">
    <property type="entry name" value="PKD"/>
    <property type="match status" value="1"/>
</dbReference>
<dbReference type="InterPro" id="IPR000601">
    <property type="entry name" value="PKD_dom"/>
</dbReference>
<dbReference type="Gene3D" id="2.60.40.10">
    <property type="entry name" value="Immunoglobulins"/>
    <property type="match status" value="1"/>
</dbReference>
<sequence length="286" mass="30662">MKNKFKIKKISTISAFLFLLLLIFTSCDIRGYDIAEEGSKPDLTPPSADFTYSKGQGTGDDYKTYTFANQSISATDYLWDFGNGNTFKTVDAKFTFPGEGSYEVSLTASDKLGKTNTIKKTVEVVKPLVPAALVPVILAPGFDFGNVDASKDPWRNSTLGGVIQISASSVFEGGFVAKFPSGSDRRIAYQELTVTPNTNYMVTCKYSQEIGPGSIRMAVLAGAVNDPALINSKIIKKEIGTNATGKGNFTTVVLSFNSGANSTIALYVDNDGGTISYVDSFTIALN</sequence>
<gene>
    <name evidence="2" type="ORF">NBC122_01617</name>
</gene>
<dbReference type="Proteomes" id="UP000294419">
    <property type="component" value="Chromosome"/>
</dbReference>
<dbReference type="RefSeq" id="WP_133439862.1">
    <property type="nucleotide sequence ID" value="NZ_CP037954.1"/>
</dbReference>
<name>A0A4P6ZG01_9FLAO</name>
<dbReference type="AlphaFoldDB" id="A0A4P6ZG01"/>
<dbReference type="InterPro" id="IPR035986">
    <property type="entry name" value="PKD_dom_sf"/>
</dbReference>
<dbReference type="Gene3D" id="2.60.120.260">
    <property type="entry name" value="Galactose-binding domain-like"/>
    <property type="match status" value="1"/>
</dbReference>
<dbReference type="InterPro" id="IPR013783">
    <property type="entry name" value="Ig-like_fold"/>
</dbReference>
<proteinExistence type="predicted"/>
<dbReference type="PROSITE" id="PS50093">
    <property type="entry name" value="PKD"/>
    <property type="match status" value="1"/>
</dbReference>
<dbReference type="CDD" id="cd00146">
    <property type="entry name" value="PKD"/>
    <property type="match status" value="1"/>
</dbReference>
<dbReference type="SMART" id="SM00089">
    <property type="entry name" value="PKD"/>
    <property type="match status" value="1"/>
</dbReference>
<dbReference type="PROSITE" id="PS51257">
    <property type="entry name" value="PROKAR_LIPOPROTEIN"/>
    <property type="match status" value="1"/>
</dbReference>
<dbReference type="KEGG" id="csal:NBC122_01617"/>
<keyword evidence="3" id="KW-1185">Reference proteome</keyword>
<dbReference type="EMBL" id="CP037954">
    <property type="protein sequence ID" value="QBO58432.1"/>
    <property type="molecule type" value="Genomic_DNA"/>
</dbReference>
<feature type="domain" description="PKD" evidence="1">
    <location>
        <begin position="77"/>
        <end position="131"/>
    </location>
</feature>
<dbReference type="SUPFAM" id="SSF49299">
    <property type="entry name" value="PKD domain"/>
    <property type="match status" value="1"/>
</dbReference>
<dbReference type="OrthoDB" id="7443339at2"/>
<evidence type="ECO:0000259" key="1">
    <source>
        <dbReference type="PROSITE" id="PS50093"/>
    </source>
</evidence>
<accession>A0A4P6ZG01</accession>